<evidence type="ECO:0000256" key="2">
    <source>
        <dbReference type="ARBA" id="ARBA00022448"/>
    </source>
</evidence>
<feature type="transmembrane region" description="Helical" evidence="7">
    <location>
        <begin position="239"/>
        <end position="260"/>
    </location>
</feature>
<dbReference type="RefSeq" id="WP_244721224.1">
    <property type="nucleotide sequence ID" value="NZ_CP095072.1"/>
</dbReference>
<keyword evidence="6 7" id="KW-0472">Membrane</keyword>
<sequence length="409" mass="44973">MTKNINKFIIILLALGAFVTGTAEFVVSGILEIISVDLDVSISTAGQLVTVYSLSYAIGAFVLVLLTVKFERKKVLIYAIFTFILGNIVAFISNDYIVLMLSRVIMAMSGGLYIVVATNYAAQIATAEKRGSAMATVITGFTVSLVLGIPIGTFLAAYLNWRYIFLIIAFVTVILLLLLYKLLPSKEGNKPVPFKQQLQIIKDKRVITGLTTTIFWILGYTMVFAYISPLLSNAAGFSIKMTSIALFVLGTFAFIGSRFGGYAVDKWGPNRTISISLFVHVVALLVLTFTQHSTIGVFITLAVWGAATWTTTPAKQFYLISLKPQSSETVLSFNTALMNIGMMLAAALGGIIIQYTNILHLSWIGGVFVIFALVFIKYSFYLNETGSRNIEMRLQTSQEECHLNKNDCY</sequence>
<dbReference type="SUPFAM" id="SSF103473">
    <property type="entry name" value="MFS general substrate transporter"/>
    <property type="match status" value="1"/>
</dbReference>
<organism evidence="9 10">
    <name type="scientific">Gracilibacillus caseinilyticus</name>
    <dbReference type="NCBI Taxonomy" id="2932256"/>
    <lineage>
        <taxon>Bacteria</taxon>
        <taxon>Bacillati</taxon>
        <taxon>Bacillota</taxon>
        <taxon>Bacilli</taxon>
        <taxon>Bacillales</taxon>
        <taxon>Bacillaceae</taxon>
        <taxon>Gracilibacillus</taxon>
    </lineage>
</organism>
<keyword evidence="2" id="KW-0813">Transport</keyword>
<keyword evidence="10" id="KW-1185">Reference proteome</keyword>
<dbReference type="EMBL" id="CP095072">
    <property type="protein sequence ID" value="UOQ49324.1"/>
    <property type="molecule type" value="Genomic_DNA"/>
</dbReference>
<feature type="transmembrane region" description="Helical" evidence="7">
    <location>
        <begin position="295"/>
        <end position="312"/>
    </location>
</feature>
<evidence type="ECO:0000256" key="7">
    <source>
        <dbReference type="SAM" id="Phobius"/>
    </source>
</evidence>
<evidence type="ECO:0000256" key="1">
    <source>
        <dbReference type="ARBA" id="ARBA00004651"/>
    </source>
</evidence>
<comment type="subcellular location">
    <subcellularLocation>
        <location evidence="1">Cell membrane</location>
        <topology evidence="1">Multi-pass membrane protein</topology>
    </subcellularLocation>
</comment>
<dbReference type="Pfam" id="PF07690">
    <property type="entry name" value="MFS_1"/>
    <property type="match status" value="1"/>
</dbReference>
<evidence type="ECO:0000313" key="9">
    <source>
        <dbReference type="EMBL" id="UOQ49324.1"/>
    </source>
</evidence>
<proteinExistence type="predicted"/>
<evidence type="ECO:0000256" key="3">
    <source>
        <dbReference type="ARBA" id="ARBA00022475"/>
    </source>
</evidence>
<keyword evidence="5 7" id="KW-1133">Transmembrane helix</keyword>
<feature type="domain" description="Major facilitator superfamily (MFS) profile" evidence="8">
    <location>
        <begin position="9"/>
        <end position="384"/>
    </location>
</feature>
<feature type="transmembrane region" description="Helical" evidence="7">
    <location>
        <begin position="47"/>
        <end position="68"/>
    </location>
</feature>
<dbReference type="PROSITE" id="PS50850">
    <property type="entry name" value="MFS"/>
    <property type="match status" value="1"/>
</dbReference>
<feature type="transmembrane region" description="Helical" evidence="7">
    <location>
        <begin position="163"/>
        <end position="183"/>
    </location>
</feature>
<dbReference type="PANTHER" id="PTHR43124:SF10">
    <property type="entry name" value="PURINE EFFLUX PUMP PBUE"/>
    <property type="match status" value="1"/>
</dbReference>
<accession>A0ABY4EYH3</accession>
<gene>
    <name evidence="9" type="ORF">MUN88_04150</name>
</gene>
<evidence type="ECO:0000256" key="5">
    <source>
        <dbReference type="ARBA" id="ARBA00022989"/>
    </source>
</evidence>
<evidence type="ECO:0000313" key="10">
    <source>
        <dbReference type="Proteomes" id="UP000831782"/>
    </source>
</evidence>
<keyword evidence="4 7" id="KW-0812">Transmembrane</keyword>
<feature type="transmembrane region" description="Helical" evidence="7">
    <location>
        <begin position="333"/>
        <end position="355"/>
    </location>
</feature>
<feature type="transmembrane region" description="Helical" evidence="7">
    <location>
        <begin position="75"/>
        <end position="92"/>
    </location>
</feature>
<protein>
    <submittedName>
        <fullName evidence="9">MFS transporter</fullName>
    </submittedName>
</protein>
<name>A0ABY4EYH3_9BACI</name>
<dbReference type="Gene3D" id="1.20.1250.20">
    <property type="entry name" value="MFS general substrate transporter like domains"/>
    <property type="match status" value="1"/>
</dbReference>
<dbReference type="InterPro" id="IPR020846">
    <property type="entry name" value="MFS_dom"/>
</dbReference>
<feature type="transmembrane region" description="Helical" evidence="7">
    <location>
        <begin position="361"/>
        <end position="383"/>
    </location>
</feature>
<dbReference type="InterPro" id="IPR050189">
    <property type="entry name" value="MFS_Efflux_Transporters"/>
</dbReference>
<feature type="transmembrane region" description="Helical" evidence="7">
    <location>
        <begin position="272"/>
        <end position="289"/>
    </location>
</feature>
<dbReference type="InterPro" id="IPR011701">
    <property type="entry name" value="MFS"/>
</dbReference>
<dbReference type="PANTHER" id="PTHR43124">
    <property type="entry name" value="PURINE EFFLUX PUMP PBUE"/>
    <property type="match status" value="1"/>
</dbReference>
<reference evidence="9 10" key="1">
    <citation type="submission" date="2022-04" db="EMBL/GenBank/DDBJ databases">
        <title>Gracilibacillus sp. isolated from saltern.</title>
        <authorList>
            <person name="Won M."/>
            <person name="Lee C.-M."/>
            <person name="Woen H.-Y."/>
            <person name="Kwon S.-W."/>
        </authorList>
    </citation>
    <scope>NUCLEOTIDE SEQUENCE [LARGE SCALE GENOMIC DNA]</scope>
    <source>
        <strain evidence="9 10">SSWR10-1</strain>
    </source>
</reference>
<dbReference type="CDD" id="cd17324">
    <property type="entry name" value="MFS_NepI_like"/>
    <property type="match status" value="1"/>
</dbReference>
<keyword evidence="3" id="KW-1003">Cell membrane</keyword>
<feature type="transmembrane region" description="Helical" evidence="7">
    <location>
        <begin position="204"/>
        <end position="227"/>
    </location>
</feature>
<dbReference type="InterPro" id="IPR036259">
    <property type="entry name" value="MFS_trans_sf"/>
</dbReference>
<evidence type="ECO:0000259" key="8">
    <source>
        <dbReference type="PROSITE" id="PS50850"/>
    </source>
</evidence>
<feature type="transmembrane region" description="Helical" evidence="7">
    <location>
        <begin position="104"/>
        <end position="122"/>
    </location>
</feature>
<evidence type="ECO:0000256" key="4">
    <source>
        <dbReference type="ARBA" id="ARBA00022692"/>
    </source>
</evidence>
<evidence type="ECO:0000256" key="6">
    <source>
        <dbReference type="ARBA" id="ARBA00023136"/>
    </source>
</evidence>
<feature type="transmembrane region" description="Helical" evidence="7">
    <location>
        <begin position="134"/>
        <end position="157"/>
    </location>
</feature>
<dbReference type="Proteomes" id="UP000831782">
    <property type="component" value="Chromosome"/>
</dbReference>